<dbReference type="AlphaFoldDB" id="A0A0K6FWG2"/>
<evidence type="ECO:0000256" key="18">
    <source>
        <dbReference type="ARBA" id="ARBA00049447"/>
    </source>
</evidence>
<evidence type="ECO:0000256" key="3">
    <source>
        <dbReference type="ARBA" id="ARBA00005641"/>
    </source>
</evidence>
<comment type="cofactor">
    <cofactor evidence="2">
        <name>FMN</name>
        <dbReference type="ChEBI" id="CHEBI:58210"/>
    </cofactor>
</comment>
<dbReference type="InterPro" id="IPR017853">
    <property type="entry name" value="GH"/>
</dbReference>
<sequence length="1022" mass="113689">MKLSAATLGAGLLGATSVAAANKGLPVDKVYGVNLGSWLLSEPWMFPTEWVEKMGGDSCDDCSKCAASEFDLVKKLGQKQADKVFKEHWSTWFTQEDVDAIAAAGLNTVRIPLGYWIIEDLVDRNTEFYPRGGLEYLKKGLRMLKQKGIHVLLDFHAMPGVAAVNQMFAGRCTADVQFYSERNYERALTWAAIMTNMTYQDPDFSTVFAIEAVNEPVMDASKTPGYGDYQKRFVKVVREVENRLGVQCSNDDPIKTIPNSVPPNPNPNPNHNYNHNHNHNADADDQVIKRVLEKSSTIMENMAARHKPGSSHPSSGIKLPITLGEAELEAIRQGHGAGRLSLPMSASGAAAFTHSKQAGHARMSGLERHRRNHRKRGVSATLAKDADRGCLMTAFMNKDWQFNNPPNPAEAANGPQFYDAHLYFSFGGVADPNAESYMRTICNTDRVQRAYADSNNPLVFGEWSLATNFENTNEFLFDWADAQRHIYAGQADGWIFWSWKIEQNSPYLTQWSYREGLNRGYFKKDPSQLTNPNPALNALGRFRLMTASESAIAPPVKLAGYEFYEKVLKSPKYVVAPMVDQSELAWRILSRRYDAQLAYTPMINSKMFAGNHRRGYQDLNFNVPNGEEGGERDRPLIVQFCGNDPQKLLDSALVVQDHCDAVDINFGCPQDIAKKGNYGSFLQDDWDLVYKLINTLHTNLKVPVTAKFRIFPDVNKTVEYAKMMERAGAQLVTCHGRTREQRGTNTGLADWTQIAAVKQALKIPVFANGNILYPEDVKACLEATGADGVMSAEANLYNPALFAGLPPDSSLQTGPRDHTDLAIEYLEIVKDLKTDTAPSAVKGHLFKLLRPALSREIDLRDKIGKVNPKGSGKSKEYKRSREWVDEYIGIVKELKERMERDKAATTSDEQPKQTLPLPHWFAQPYVRPPPVPPKSKEEKKKAKKGNLAANLPPPEQTSCVDCPSEDAAKLEKAEAEVALDDTHESGTKRAATPTEVLASETKRPRLEAESSKAPEPVLPTSS</sequence>
<keyword evidence="11" id="KW-0520">NAD</keyword>
<comment type="similarity">
    <text evidence="13">Belongs to the Dus family. Dus1 subfamily.</text>
</comment>
<name>A0A0K6FWG2_9AGAM</name>
<organism evidence="24 25">
    <name type="scientific">Rhizoctonia solani</name>
    <dbReference type="NCBI Taxonomy" id="456999"/>
    <lineage>
        <taxon>Eukaryota</taxon>
        <taxon>Fungi</taxon>
        <taxon>Dikarya</taxon>
        <taxon>Basidiomycota</taxon>
        <taxon>Agaricomycotina</taxon>
        <taxon>Agaricomycetes</taxon>
        <taxon>Cantharellales</taxon>
        <taxon>Ceratobasidiaceae</taxon>
        <taxon>Rhizoctonia</taxon>
    </lineage>
</organism>
<dbReference type="PROSITE" id="PS01136">
    <property type="entry name" value="UPF0034"/>
    <property type="match status" value="1"/>
</dbReference>
<evidence type="ECO:0000256" key="19">
    <source>
        <dbReference type="ARBA" id="ARBA00049467"/>
    </source>
</evidence>
<evidence type="ECO:0000259" key="23">
    <source>
        <dbReference type="Pfam" id="PF01207"/>
    </source>
</evidence>
<comment type="catalytic activity">
    <reaction evidence="15">
        <text>5,6-dihydrouridine(16) in tRNA + NADP(+) = uridine(16) in tRNA + NADPH + H(+)</text>
        <dbReference type="Rhea" id="RHEA:53376"/>
        <dbReference type="Rhea" id="RHEA-COMP:13543"/>
        <dbReference type="Rhea" id="RHEA-COMP:13544"/>
        <dbReference type="ChEBI" id="CHEBI:15378"/>
        <dbReference type="ChEBI" id="CHEBI:57783"/>
        <dbReference type="ChEBI" id="CHEBI:58349"/>
        <dbReference type="ChEBI" id="CHEBI:65315"/>
        <dbReference type="ChEBI" id="CHEBI:74443"/>
        <dbReference type="EC" id="1.3.1.88"/>
    </reaction>
    <physiologicalReaction direction="right-to-left" evidence="15">
        <dbReference type="Rhea" id="RHEA:53378"/>
    </physiologicalReaction>
</comment>
<comment type="catalytic activity">
    <reaction evidence="16">
        <text>a 5,6-dihydrouridine in mRNA + NAD(+) = a uridine in mRNA + NADH + H(+)</text>
        <dbReference type="Rhea" id="RHEA:69851"/>
        <dbReference type="Rhea" id="RHEA-COMP:14658"/>
        <dbReference type="Rhea" id="RHEA-COMP:17789"/>
        <dbReference type="ChEBI" id="CHEBI:15378"/>
        <dbReference type="ChEBI" id="CHEBI:57540"/>
        <dbReference type="ChEBI" id="CHEBI:57945"/>
        <dbReference type="ChEBI" id="CHEBI:65315"/>
        <dbReference type="ChEBI" id="CHEBI:74443"/>
    </reaction>
    <physiologicalReaction direction="right-to-left" evidence="16">
        <dbReference type="Rhea" id="RHEA:69853"/>
    </physiologicalReaction>
</comment>
<dbReference type="GO" id="GO:0017150">
    <property type="term" value="F:tRNA dihydrouridine synthase activity"/>
    <property type="evidence" value="ECO:0007669"/>
    <property type="project" value="InterPro"/>
</dbReference>
<accession>A0A0K6FWG2</accession>
<evidence type="ECO:0000313" key="24">
    <source>
        <dbReference type="EMBL" id="CUA70590.1"/>
    </source>
</evidence>
<evidence type="ECO:0000256" key="2">
    <source>
        <dbReference type="ARBA" id="ARBA00001917"/>
    </source>
</evidence>
<keyword evidence="21" id="KW-0732">Signal</keyword>
<comment type="catalytic activity">
    <reaction evidence="17">
        <text>5,6-dihydrouridine(16) in tRNA + NAD(+) = uridine(16) in tRNA + NADH + H(+)</text>
        <dbReference type="Rhea" id="RHEA:53380"/>
        <dbReference type="Rhea" id="RHEA-COMP:13543"/>
        <dbReference type="Rhea" id="RHEA-COMP:13544"/>
        <dbReference type="ChEBI" id="CHEBI:15378"/>
        <dbReference type="ChEBI" id="CHEBI:57540"/>
        <dbReference type="ChEBI" id="CHEBI:57945"/>
        <dbReference type="ChEBI" id="CHEBI:65315"/>
        <dbReference type="ChEBI" id="CHEBI:74443"/>
        <dbReference type="EC" id="1.3.1.88"/>
    </reaction>
    <physiologicalReaction direction="right-to-left" evidence="17">
        <dbReference type="Rhea" id="RHEA:53382"/>
    </physiologicalReaction>
</comment>
<evidence type="ECO:0000256" key="1">
    <source>
        <dbReference type="ARBA" id="ARBA00001255"/>
    </source>
</evidence>
<dbReference type="PANTHER" id="PTHR11082">
    <property type="entry name" value="TRNA-DIHYDROURIDINE SYNTHASE"/>
    <property type="match status" value="1"/>
</dbReference>
<evidence type="ECO:0000256" key="12">
    <source>
        <dbReference type="ARBA" id="ARBA00023295"/>
    </source>
</evidence>
<dbReference type="InterPro" id="IPR013785">
    <property type="entry name" value="Aldolase_TIM"/>
</dbReference>
<dbReference type="SUPFAM" id="SSF51445">
    <property type="entry name" value="(Trans)glycosidases"/>
    <property type="match status" value="2"/>
</dbReference>
<feature type="chain" id="PRO_5005502445" evidence="21">
    <location>
        <begin position="21"/>
        <end position="1022"/>
    </location>
</feature>
<dbReference type="GO" id="GO:0004557">
    <property type="term" value="F:alpha-galactosidase activity"/>
    <property type="evidence" value="ECO:0007669"/>
    <property type="project" value="UniProtKB-EC"/>
</dbReference>
<evidence type="ECO:0000256" key="9">
    <source>
        <dbReference type="ARBA" id="ARBA00022857"/>
    </source>
</evidence>
<keyword evidence="6" id="KW-0507">mRNA processing</keyword>
<keyword evidence="10" id="KW-0560">Oxidoreductase</keyword>
<comment type="catalytic activity">
    <reaction evidence="1">
        <text>Hydrolysis of terminal, non-reducing alpha-D-galactose residues in alpha-D-galactosides, including galactose oligosaccharides, galactomannans and galactolipids.</text>
        <dbReference type="EC" id="3.2.1.22"/>
    </reaction>
</comment>
<feature type="domain" description="DUS-like FMN-binding" evidence="23">
    <location>
        <begin position="575"/>
        <end position="804"/>
    </location>
</feature>
<dbReference type="Pfam" id="PF00150">
    <property type="entry name" value="Cellulase"/>
    <property type="match status" value="1"/>
</dbReference>
<evidence type="ECO:0000256" key="7">
    <source>
        <dbReference type="ARBA" id="ARBA00022694"/>
    </source>
</evidence>
<comment type="similarity">
    <text evidence="3">Belongs to the glycosyl hydrolase 5 (cellulase A) family.</text>
</comment>
<dbReference type="Gene3D" id="3.20.20.70">
    <property type="entry name" value="Aldolase class I"/>
    <property type="match status" value="1"/>
</dbReference>
<evidence type="ECO:0000256" key="14">
    <source>
        <dbReference type="ARBA" id="ARBA00047287"/>
    </source>
</evidence>
<feature type="region of interest" description="Disordered" evidence="20">
    <location>
        <begin position="899"/>
        <end position="1022"/>
    </location>
</feature>
<keyword evidence="9" id="KW-0521">NADP</keyword>
<dbReference type="InterPro" id="IPR001547">
    <property type="entry name" value="Glyco_hydro_5"/>
</dbReference>
<evidence type="ECO:0000256" key="16">
    <source>
        <dbReference type="ARBA" id="ARBA00048342"/>
    </source>
</evidence>
<evidence type="ECO:0000256" key="13">
    <source>
        <dbReference type="ARBA" id="ARBA00038313"/>
    </source>
</evidence>
<evidence type="ECO:0000256" key="11">
    <source>
        <dbReference type="ARBA" id="ARBA00023027"/>
    </source>
</evidence>
<evidence type="ECO:0000256" key="8">
    <source>
        <dbReference type="ARBA" id="ARBA00022801"/>
    </source>
</evidence>
<keyword evidence="8" id="KW-0378">Hydrolase</keyword>
<dbReference type="GO" id="GO:0000272">
    <property type="term" value="P:polysaccharide catabolic process"/>
    <property type="evidence" value="ECO:0007669"/>
    <property type="project" value="InterPro"/>
</dbReference>
<evidence type="ECO:0000256" key="5">
    <source>
        <dbReference type="ARBA" id="ARBA00022643"/>
    </source>
</evidence>
<dbReference type="Gene3D" id="3.20.20.80">
    <property type="entry name" value="Glycosidases"/>
    <property type="match status" value="2"/>
</dbReference>
<feature type="compositionally biased region" description="Basic and acidic residues" evidence="20">
    <location>
        <begin position="1000"/>
        <end position="1012"/>
    </location>
</feature>
<evidence type="ECO:0000256" key="4">
    <source>
        <dbReference type="ARBA" id="ARBA00022630"/>
    </source>
</evidence>
<evidence type="ECO:0000256" key="21">
    <source>
        <dbReference type="SAM" id="SignalP"/>
    </source>
</evidence>
<dbReference type="PANTHER" id="PTHR11082:SF5">
    <property type="entry name" value="TRNA-DIHYDROURIDINE(16_17) SYNTHASE [NAD(P)(+)]-LIKE"/>
    <property type="match status" value="1"/>
</dbReference>
<evidence type="ECO:0000313" key="25">
    <source>
        <dbReference type="Proteomes" id="UP000044841"/>
    </source>
</evidence>
<dbReference type="GO" id="GO:0006397">
    <property type="term" value="P:mRNA processing"/>
    <property type="evidence" value="ECO:0007669"/>
    <property type="project" value="UniProtKB-KW"/>
</dbReference>
<feature type="domain" description="Glycoside hydrolase family 5" evidence="22">
    <location>
        <begin position="86"/>
        <end position="242"/>
    </location>
</feature>
<evidence type="ECO:0000256" key="17">
    <source>
        <dbReference type="ARBA" id="ARBA00048934"/>
    </source>
</evidence>
<dbReference type="GO" id="GO:0050660">
    <property type="term" value="F:flavin adenine dinucleotide binding"/>
    <property type="evidence" value="ECO:0007669"/>
    <property type="project" value="InterPro"/>
</dbReference>
<reference evidence="24 25" key="1">
    <citation type="submission" date="2015-07" db="EMBL/GenBank/DDBJ databases">
        <authorList>
            <person name="Noorani M."/>
        </authorList>
    </citation>
    <scope>NUCLEOTIDE SEQUENCE [LARGE SCALE GENOMIC DNA]</scope>
    <source>
        <strain evidence="24">BBA 69670</strain>
    </source>
</reference>
<keyword evidence="4" id="KW-0285">Flavoprotein</keyword>
<comment type="catalytic activity">
    <reaction evidence="18">
        <text>a 5,6-dihydrouridine in mRNA + NADP(+) = a uridine in mRNA + NADPH + H(+)</text>
        <dbReference type="Rhea" id="RHEA:69855"/>
        <dbReference type="Rhea" id="RHEA-COMP:14658"/>
        <dbReference type="Rhea" id="RHEA-COMP:17789"/>
        <dbReference type="ChEBI" id="CHEBI:15378"/>
        <dbReference type="ChEBI" id="CHEBI:57783"/>
        <dbReference type="ChEBI" id="CHEBI:58349"/>
        <dbReference type="ChEBI" id="CHEBI:65315"/>
        <dbReference type="ChEBI" id="CHEBI:74443"/>
    </reaction>
    <physiologicalReaction direction="right-to-left" evidence="18">
        <dbReference type="Rhea" id="RHEA:69857"/>
    </physiologicalReaction>
</comment>
<feature type="compositionally biased region" description="Basic and acidic residues" evidence="20">
    <location>
        <begin position="966"/>
        <end position="987"/>
    </location>
</feature>
<keyword evidence="7" id="KW-0819">tRNA processing</keyword>
<dbReference type="CDD" id="cd02801">
    <property type="entry name" value="DUS_like_FMN"/>
    <property type="match status" value="1"/>
</dbReference>
<dbReference type="Pfam" id="PF01207">
    <property type="entry name" value="Dus"/>
    <property type="match status" value="1"/>
</dbReference>
<proteinExistence type="inferred from homology"/>
<dbReference type="EMBL" id="CYGV01001187">
    <property type="protein sequence ID" value="CUA70590.1"/>
    <property type="molecule type" value="Genomic_DNA"/>
</dbReference>
<dbReference type="InterPro" id="IPR018517">
    <property type="entry name" value="tRNA_hU_synthase_CS"/>
</dbReference>
<gene>
    <name evidence="24" type="ORF">RSOLAG22IIIB_09008</name>
</gene>
<comment type="catalytic activity">
    <reaction evidence="19">
        <text>5,6-dihydrouridine(17) in tRNA + NADP(+) = uridine(17) in tRNA + NADPH + H(+)</text>
        <dbReference type="Rhea" id="RHEA:53368"/>
        <dbReference type="Rhea" id="RHEA-COMP:13541"/>
        <dbReference type="Rhea" id="RHEA-COMP:13542"/>
        <dbReference type="ChEBI" id="CHEBI:15378"/>
        <dbReference type="ChEBI" id="CHEBI:57783"/>
        <dbReference type="ChEBI" id="CHEBI:58349"/>
        <dbReference type="ChEBI" id="CHEBI:65315"/>
        <dbReference type="ChEBI" id="CHEBI:74443"/>
        <dbReference type="EC" id="1.3.1.88"/>
    </reaction>
    <physiologicalReaction direction="right-to-left" evidence="19">
        <dbReference type="Rhea" id="RHEA:53370"/>
    </physiologicalReaction>
</comment>
<evidence type="ECO:0000256" key="6">
    <source>
        <dbReference type="ARBA" id="ARBA00022664"/>
    </source>
</evidence>
<dbReference type="Proteomes" id="UP000044841">
    <property type="component" value="Unassembled WGS sequence"/>
</dbReference>
<evidence type="ECO:0000256" key="10">
    <source>
        <dbReference type="ARBA" id="ARBA00023002"/>
    </source>
</evidence>
<keyword evidence="25" id="KW-1185">Reference proteome</keyword>
<evidence type="ECO:0000256" key="20">
    <source>
        <dbReference type="SAM" id="MobiDB-lite"/>
    </source>
</evidence>
<dbReference type="SUPFAM" id="SSF51395">
    <property type="entry name" value="FMN-linked oxidoreductases"/>
    <property type="match status" value="1"/>
</dbReference>
<keyword evidence="5" id="KW-0288">FMN</keyword>
<protein>
    <submittedName>
        <fullName evidence="24">tRNA-dihydrouridine synthase 1</fullName>
    </submittedName>
</protein>
<comment type="catalytic activity">
    <reaction evidence="14">
        <text>5,6-dihydrouridine(17) in tRNA + NAD(+) = uridine(17) in tRNA + NADH + H(+)</text>
        <dbReference type="Rhea" id="RHEA:53372"/>
        <dbReference type="Rhea" id="RHEA-COMP:13541"/>
        <dbReference type="Rhea" id="RHEA-COMP:13542"/>
        <dbReference type="ChEBI" id="CHEBI:15378"/>
        <dbReference type="ChEBI" id="CHEBI:57540"/>
        <dbReference type="ChEBI" id="CHEBI:57945"/>
        <dbReference type="ChEBI" id="CHEBI:65315"/>
        <dbReference type="ChEBI" id="CHEBI:74443"/>
        <dbReference type="EC" id="1.3.1.88"/>
    </reaction>
    <physiologicalReaction direction="right-to-left" evidence="14">
        <dbReference type="Rhea" id="RHEA:53374"/>
    </physiologicalReaction>
</comment>
<evidence type="ECO:0000256" key="15">
    <source>
        <dbReference type="ARBA" id="ARBA00047652"/>
    </source>
</evidence>
<keyword evidence="12" id="KW-0326">Glycosidase</keyword>
<feature type="signal peptide" evidence="21">
    <location>
        <begin position="1"/>
        <end position="20"/>
    </location>
</feature>
<evidence type="ECO:0000259" key="22">
    <source>
        <dbReference type="Pfam" id="PF00150"/>
    </source>
</evidence>
<dbReference type="InterPro" id="IPR035587">
    <property type="entry name" value="DUS-like_FMN-bd"/>
</dbReference>